<accession>A0A4P6JMH4</accession>
<protein>
    <submittedName>
        <fullName evidence="3">Uncharacterized protein</fullName>
    </submittedName>
</protein>
<evidence type="ECO:0000313" key="3">
    <source>
        <dbReference type="EMBL" id="QBD76468.1"/>
    </source>
</evidence>
<feature type="compositionally biased region" description="Basic and acidic residues" evidence="1">
    <location>
        <begin position="160"/>
        <end position="169"/>
    </location>
</feature>
<keyword evidence="2" id="KW-1133">Transmembrane helix</keyword>
<name>A0A4P6JMH4_KTERU</name>
<feature type="region of interest" description="Disordered" evidence="1">
    <location>
        <begin position="98"/>
        <end position="182"/>
    </location>
</feature>
<gene>
    <name evidence="3" type="ORF">EPA93_10775</name>
</gene>
<dbReference type="KEGG" id="kbs:EPA93_10775"/>
<dbReference type="RefSeq" id="WP_129887281.1">
    <property type="nucleotide sequence ID" value="NZ_CP035758.1"/>
</dbReference>
<dbReference type="AlphaFoldDB" id="A0A4P6JMH4"/>
<evidence type="ECO:0000256" key="2">
    <source>
        <dbReference type="SAM" id="Phobius"/>
    </source>
</evidence>
<keyword evidence="2" id="KW-0472">Membrane</keyword>
<feature type="transmembrane region" description="Helical" evidence="2">
    <location>
        <begin position="12"/>
        <end position="35"/>
    </location>
</feature>
<feature type="transmembrane region" description="Helical" evidence="2">
    <location>
        <begin position="41"/>
        <end position="62"/>
    </location>
</feature>
<evidence type="ECO:0000256" key="1">
    <source>
        <dbReference type="SAM" id="MobiDB-lite"/>
    </source>
</evidence>
<feature type="compositionally biased region" description="Low complexity" evidence="1">
    <location>
        <begin position="98"/>
        <end position="144"/>
    </location>
</feature>
<reference evidence="3 4" key="1">
    <citation type="submission" date="2019-01" db="EMBL/GenBank/DDBJ databases">
        <title>Ktedonosporobacter rubrisoli SCAWS-G2.</title>
        <authorList>
            <person name="Huang Y."/>
            <person name="Yan B."/>
        </authorList>
    </citation>
    <scope>NUCLEOTIDE SEQUENCE [LARGE SCALE GENOMIC DNA]</scope>
    <source>
        <strain evidence="3 4">SCAWS-G2</strain>
    </source>
</reference>
<organism evidence="3 4">
    <name type="scientific">Ktedonosporobacter rubrisoli</name>
    <dbReference type="NCBI Taxonomy" id="2509675"/>
    <lineage>
        <taxon>Bacteria</taxon>
        <taxon>Bacillati</taxon>
        <taxon>Chloroflexota</taxon>
        <taxon>Ktedonobacteria</taxon>
        <taxon>Ktedonobacterales</taxon>
        <taxon>Ktedonosporobacteraceae</taxon>
        <taxon>Ktedonosporobacter</taxon>
    </lineage>
</organism>
<keyword evidence="4" id="KW-1185">Reference proteome</keyword>
<sequence length="182" mass="21237">MWNGYQPNRGGIRFFPHIVPIAFPLIFPFGIGLLFWLSTVLFHLVFQILGVLILIAAIVFIVRTIKLGSASSAWNSMLSTGSQWQQRFTSRQQTPFYQPTQQPYYQPTQQSSQEQASQTYGEGYQPQQPYYQPTQQPNQEQPYYRPTQQPSQEQPYYRPTTEKSGEYEQPRPQYPESMPPMQ</sequence>
<evidence type="ECO:0000313" key="4">
    <source>
        <dbReference type="Proteomes" id="UP000290365"/>
    </source>
</evidence>
<keyword evidence="2" id="KW-0812">Transmembrane</keyword>
<proteinExistence type="predicted"/>
<dbReference type="Proteomes" id="UP000290365">
    <property type="component" value="Chromosome"/>
</dbReference>
<dbReference type="EMBL" id="CP035758">
    <property type="protein sequence ID" value="QBD76468.1"/>
    <property type="molecule type" value="Genomic_DNA"/>
</dbReference>